<evidence type="ECO:0000256" key="3">
    <source>
        <dbReference type="ARBA" id="ARBA00022692"/>
    </source>
</evidence>
<dbReference type="InterPro" id="IPR050833">
    <property type="entry name" value="Poly_Biosynth_Transport"/>
</dbReference>
<dbReference type="PANTHER" id="PTHR30250">
    <property type="entry name" value="PST FAMILY PREDICTED COLANIC ACID TRANSPORTER"/>
    <property type="match status" value="1"/>
</dbReference>
<feature type="transmembrane region" description="Helical" evidence="6">
    <location>
        <begin position="260"/>
        <end position="281"/>
    </location>
</feature>
<protein>
    <recommendedName>
        <fullName evidence="9">Polysaccharide biosynthesis protein</fullName>
    </recommendedName>
</protein>
<feature type="transmembrane region" description="Helical" evidence="6">
    <location>
        <begin position="331"/>
        <end position="354"/>
    </location>
</feature>
<feature type="transmembrane region" description="Helical" evidence="6">
    <location>
        <begin position="361"/>
        <end position="380"/>
    </location>
</feature>
<feature type="transmembrane region" description="Helical" evidence="6">
    <location>
        <begin position="217"/>
        <end position="240"/>
    </location>
</feature>
<evidence type="ECO:0008006" key="9">
    <source>
        <dbReference type="Google" id="ProtNLM"/>
    </source>
</evidence>
<feature type="transmembrane region" description="Helical" evidence="6">
    <location>
        <begin position="12"/>
        <end position="35"/>
    </location>
</feature>
<evidence type="ECO:0000256" key="2">
    <source>
        <dbReference type="ARBA" id="ARBA00022475"/>
    </source>
</evidence>
<dbReference type="EMBL" id="CP063212">
    <property type="protein sequence ID" value="QOR48301.1"/>
    <property type="molecule type" value="Genomic_DNA"/>
</dbReference>
<accession>A0A7M1R2D4</accession>
<evidence type="ECO:0000256" key="5">
    <source>
        <dbReference type="ARBA" id="ARBA00023136"/>
    </source>
</evidence>
<evidence type="ECO:0000256" key="1">
    <source>
        <dbReference type="ARBA" id="ARBA00004651"/>
    </source>
</evidence>
<proteinExistence type="predicted"/>
<feature type="transmembrane region" description="Helical" evidence="6">
    <location>
        <begin position="81"/>
        <end position="102"/>
    </location>
</feature>
<reference evidence="7 8" key="1">
    <citation type="submission" date="2020-10" db="EMBL/GenBank/DDBJ databases">
        <title>Trueperella pecoris sp. nov. isolated from bovine and porcine specimens.</title>
        <authorList>
            <person name="Schoenecker L."/>
            <person name="Schnydrig P."/>
            <person name="Brodard I."/>
            <person name="Thomann A."/>
            <person name="Hemphill A."/>
            <person name="Rodriguez-Campos S."/>
            <person name="Perreten V."/>
            <person name="Jores J."/>
            <person name="Kittl S."/>
        </authorList>
    </citation>
    <scope>NUCLEOTIDE SEQUENCE [LARGE SCALE GENOMIC DNA]</scope>
    <source>
        <strain evidence="7 8">19OD0592</strain>
    </source>
</reference>
<feature type="transmembrane region" description="Helical" evidence="6">
    <location>
        <begin position="41"/>
        <end position="60"/>
    </location>
</feature>
<name>A0A7M1R2D4_9ACTO</name>
<keyword evidence="4 6" id="KW-1133">Transmembrane helix</keyword>
<feature type="transmembrane region" description="Helical" evidence="6">
    <location>
        <begin position="122"/>
        <end position="143"/>
    </location>
</feature>
<keyword evidence="3 6" id="KW-0812">Transmembrane</keyword>
<evidence type="ECO:0000256" key="6">
    <source>
        <dbReference type="SAM" id="Phobius"/>
    </source>
</evidence>
<evidence type="ECO:0000313" key="7">
    <source>
        <dbReference type="EMBL" id="QOR48301.1"/>
    </source>
</evidence>
<feature type="transmembrane region" description="Helical" evidence="6">
    <location>
        <begin position="293"/>
        <end position="311"/>
    </location>
</feature>
<comment type="subcellular location">
    <subcellularLocation>
        <location evidence="1">Cell membrane</location>
        <topology evidence="1">Multi-pass membrane protein</topology>
    </subcellularLocation>
</comment>
<dbReference type="Proteomes" id="UP000594961">
    <property type="component" value="Chromosome"/>
</dbReference>
<dbReference type="RefSeq" id="WP_197554684.1">
    <property type="nucleotide sequence ID" value="NZ_CP063212.1"/>
</dbReference>
<evidence type="ECO:0000313" key="8">
    <source>
        <dbReference type="Proteomes" id="UP000594961"/>
    </source>
</evidence>
<keyword evidence="5 6" id="KW-0472">Membrane</keyword>
<sequence>MTQSADHKPGLSVSLGAAIAALSGFVILLLAARVLPARENAIFLSFWSALFLVTGVLSGIQQEVTRATAQAARAPMQATAPGFSPFKVTLGAGAIAALVVLLSTPLLSPAMNGGRTSLTPALLIGVAAVLYSGQMTLTGILGGRRLWNPFGIVTGGEALVRLGAVIAVAIATPAAFGFEVSSVAAFLTWLLIFTTPGARETLRARVAIAPALFAKKVASAMAAAGATAFLVNGFPFLMAATTSTEEYQASADLAVAVSVTRAPILVPIFAFQAVVVAHFVRHPDKRRESTRKLVVGLGIATVVLVPLAYVLGPLAMSIVFGPAYANTSLVLAALVADAVLLALLVLGGTITIALDDYRACLTGWYASATVAVILMALLPLPLLDRTILTLSCAPLLGIALHFKAIVKEPQRG</sequence>
<dbReference type="PANTHER" id="PTHR30250:SF11">
    <property type="entry name" value="O-ANTIGEN TRANSPORTER-RELATED"/>
    <property type="match status" value="1"/>
</dbReference>
<dbReference type="AlphaFoldDB" id="A0A7M1R2D4"/>
<gene>
    <name evidence="7" type="ORF">INS90_03200</name>
</gene>
<evidence type="ECO:0000256" key="4">
    <source>
        <dbReference type="ARBA" id="ARBA00022989"/>
    </source>
</evidence>
<feature type="transmembrane region" description="Helical" evidence="6">
    <location>
        <begin position="150"/>
        <end position="170"/>
    </location>
</feature>
<feature type="transmembrane region" description="Helical" evidence="6">
    <location>
        <begin position="386"/>
        <end position="406"/>
    </location>
</feature>
<keyword evidence="2" id="KW-1003">Cell membrane</keyword>
<organism evidence="7 8">
    <name type="scientific">Trueperella pecoris</name>
    <dbReference type="NCBI Taxonomy" id="2733571"/>
    <lineage>
        <taxon>Bacteria</taxon>
        <taxon>Bacillati</taxon>
        <taxon>Actinomycetota</taxon>
        <taxon>Actinomycetes</taxon>
        <taxon>Actinomycetales</taxon>
        <taxon>Actinomycetaceae</taxon>
        <taxon>Trueperella</taxon>
    </lineage>
</organism>
<feature type="transmembrane region" description="Helical" evidence="6">
    <location>
        <begin position="176"/>
        <end position="196"/>
    </location>
</feature>
<dbReference type="GO" id="GO:0005886">
    <property type="term" value="C:plasma membrane"/>
    <property type="evidence" value="ECO:0007669"/>
    <property type="project" value="UniProtKB-SubCell"/>
</dbReference>